<evidence type="ECO:0000256" key="2">
    <source>
        <dbReference type="ARBA" id="ARBA00023125"/>
    </source>
</evidence>
<dbReference type="InterPro" id="IPR009057">
    <property type="entry name" value="Homeodomain-like_sf"/>
</dbReference>
<dbReference type="InterPro" id="IPR050204">
    <property type="entry name" value="AraC_XylS_family_regulators"/>
</dbReference>
<accession>G3J1K2</accession>
<dbReference type="GO" id="GO:0043565">
    <property type="term" value="F:sequence-specific DNA binding"/>
    <property type="evidence" value="ECO:0007669"/>
    <property type="project" value="InterPro"/>
</dbReference>
<gene>
    <name evidence="5" type="ORF">Mettu_3068</name>
</gene>
<reference evidence="5 6" key="1">
    <citation type="submission" date="2011-06" db="EMBL/GenBank/DDBJ databases">
        <title>Genomic sequence of Methylobacter tundripaludum SV96.</title>
        <authorList>
            <consortium name="US DOE Joint Genome Institute"/>
            <person name="Lucas S."/>
            <person name="Han J."/>
            <person name="Lapidus A."/>
            <person name="Cheng J.-F."/>
            <person name="Goodwin L."/>
            <person name="Pitluck S."/>
            <person name="Held B."/>
            <person name="Detter J.C."/>
            <person name="Han C."/>
            <person name="Tapia R."/>
            <person name="Land M."/>
            <person name="Hauser L."/>
            <person name="Kyrpides N."/>
            <person name="Ivanova N."/>
            <person name="Ovchinnikova G."/>
            <person name="Pagani I."/>
            <person name="Klotz M.G."/>
            <person name="Dispirito A.A."/>
            <person name="Murrell J.C."/>
            <person name="Dunfield P."/>
            <person name="Kalyuzhnaya M.G."/>
            <person name="Svenning M."/>
            <person name="Trotsenko Y.A."/>
            <person name="Stein L.Y."/>
            <person name="Woyke T."/>
        </authorList>
    </citation>
    <scope>NUCLEOTIDE SEQUENCE [LARGE SCALE GENOMIC DNA]</scope>
    <source>
        <strain evidence="6">ATCC BAA-1195 / DSM 17260 / SV96</strain>
    </source>
</reference>
<dbReference type="PROSITE" id="PS01124">
    <property type="entry name" value="HTH_ARAC_FAMILY_2"/>
    <property type="match status" value="1"/>
</dbReference>
<dbReference type="HOGENOM" id="CLU_3292369_0_0_6"/>
<keyword evidence="1" id="KW-0805">Transcription regulation</keyword>
<dbReference type="EMBL" id="JH109154">
    <property type="protein sequence ID" value="EGW19946.1"/>
    <property type="molecule type" value="Genomic_DNA"/>
</dbReference>
<feature type="domain" description="HTH araC/xylS-type" evidence="4">
    <location>
        <begin position="193"/>
        <end position="291"/>
    </location>
</feature>
<dbReference type="STRING" id="697282.Mettu_3068"/>
<dbReference type="eggNOG" id="COG2207">
    <property type="taxonomic scope" value="Bacteria"/>
</dbReference>
<evidence type="ECO:0000313" key="6">
    <source>
        <dbReference type="Proteomes" id="UP000004664"/>
    </source>
</evidence>
<dbReference type="PRINTS" id="PR00032">
    <property type="entry name" value="HTHARAC"/>
</dbReference>
<keyword evidence="3" id="KW-0804">Transcription</keyword>
<dbReference type="PROSITE" id="PS00041">
    <property type="entry name" value="HTH_ARAC_FAMILY_1"/>
    <property type="match status" value="1"/>
</dbReference>
<dbReference type="PANTHER" id="PTHR46796">
    <property type="entry name" value="HTH-TYPE TRANSCRIPTIONAL ACTIVATOR RHAS-RELATED"/>
    <property type="match status" value="1"/>
</dbReference>
<proteinExistence type="predicted"/>
<dbReference type="GO" id="GO:0003700">
    <property type="term" value="F:DNA-binding transcription factor activity"/>
    <property type="evidence" value="ECO:0007669"/>
    <property type="project" value="InterPro"/>
</dbReference>
<dbReference type="Gene3D" id="1.10.10.60">
    <property type="entry name" value="Homeodomain-like"/>
    <property type="match status" value="1"/>
</dbReference>
<name>G3J1K2_METTV</name>
<dbReference type="Pfam" id="PF12852">
    <property type="entry name" value="Cupin_6"/>
    <property type="match status" value="1"/>
</dbReference>
<evidence type="ECO:0000256" key="3">
    <source>
        <dbReference type="ARBA" id="ARBA00023163"/>
    </source>
</evidence>
<organism evidence="5 6">
    <name type="scientific">Methylobacter tundripaludum (strain ATCC BAA-1195 / DSM 17260 / SV96)</name>
    <dbReference type="NCBI Taxonomy" id="697282"/>
    <lineage>
        <taxon>Bacteria</taxon>
        <taxon>Pseudomonadati</taxon>
        <taxon>Pseudomonadota</taxon>
        <taxon>Gammaproteobacteria</taxon>
        <taxon>Methylococcales</taxon>
        <taxon>Methylococcaceae</taxon>
        <taxon>Methylobacter</taxon>
    </lineage>
</organism>
<dbReference type="AlphaFoldDB" id="G3J1K2"/>
<keyword evidence="2" id="KW-0238">DNA-binding</keyword>
<dbReference type="InterPro" id="IPR018062">
    <property type="entry name" value="HTH_AraC-typ_CS"/>
</dbReference>
<dbReference type="Proteomes" id="UP000004664">
    <property type="component" value="Unassembled WGS sequence"/>
</dbReference>
<dbReference type="InterPro" id="IPR032783">
    <property type="entry name" value="AraC_lig"/>
</dbReference>
<dbReference type="SMART" id="SM00342">
    <property type="entry name" value="HTH_ARAC"/>
    <property type="match status" value="1"/>
</dbReference>
<sequence length="305" mass="33610">MDALTALVNALNLRAKLVYSGGVCGRWLMDHNSDTSVWFHMLSKGQGWVHSPSRETPLALESGDLILFLPHAPKHFLSYCAKHLPDDASDNRLTGWEDGESGFVCGEIELATPRSLLWQVLPAEIVIKKNQAGDILAKLIELVISEASGQRFGSDSVVERLCDSLFVLVIRYCIEENLVGQGVFAAMQDRRLATVLGLIHQQPWQPWTVAELCSKAGLSKTVLSEKFAALIGSSPIEYLSAWRLQIAAGWLMEPGMSVERVAERCGYDSVPAFSKAFKRYFGNSPGAFRRGRKANETVSVLSKTV</sequence>
<evidence type="ECO:0000256" key="1">
    <source>
        <dbReference type="ARBA" id="ARBA00023015"/>
    </source>
</evidence>
<dbReference type="PANTHER" id="PTHR46796:SF7">
    <property type="entry name" value="ARAC FAMILY TRANSCRIPTIONAL REGULATOR"/>
    <property type="match status" value="1"/>
</dbReference>
<keyword evidence="6" id="KW-1185">Reference proteome</keyword>
<evidence type="ECO:0000259" key="4">
    <source>
        <dbReference type="PROSITE" id="PS01124"/>
    </source>
</evidence>
<evidence type="ECO:0000313" key="5">
    <source>
        <dbReference type="EMBL" id="EGW19946.1"/>
    </source>
</evidence>
<dbReference type="InterPro" id="IPR018060">
    <property type="entry name" value="HTH_AraC"/>
</dbReference>
<dbReference type="SUPFAM" id="SSF46689">
    <property type="entry name" value="Homeodomain-like"/>
    <property type="match status" value="2"/>
</dbReference>
<dbReference type="Pfam" id="PF12833">
    <property type="entry name" value="HTH_18"/>
    <property type="match status" value="1"/>
</dbReference>
<protein>
    <submittedName>
        <fullName evidence="5">Transcriptional regulator, AraC family</fullName>
    </submittedName>
</protein>
<dbReference type="InterPro" id="IPR020449">
    <property type="entry name" value="Tscrpt_reg_AraC-type_HTH"/>
</dbReference>